<dbReference type="PROSITE" id="PS50035">
    <property type="entry name" value="PLD"/>
    <property type="match status" value="2"/>
</dbReference>
<keyword evidence="8" id="KW-1185">Reference proteome</keyword>
<dbReference type="GO" id="GO:0009395">
    <property type="term" value="P:phospholipid catabolic process"/>
    <property type="evidence" value="ECO:0007669"/>
    <property type="project" value="TreeGrafter"/>
</dbReference>
<dbReference type="PANTHER" id="PTHR18896">
    <property type="entry name" value="PHOSPHOLIPASE D"/>
    <property type="match status" value="1"/>
</dbReference>
<organism evidence="7 8">
    <name type="scientific">Diversispora eburnea</name>
    <dbReference type="NCBI Taxonomy" id="1213867"/>
    <lineage>
        <taxon>Eukaryota</taxon>
        <taxon>Fungi</taxon>
        <taxon>Fungi incertae sedis</taxon>
        <taxon>Mucoromycota</taxon>
        <taxon>Glomeromycotina</taxon>
        <taxon>Glomeromycetes</taxon>
        <taxon>Diversisporales</taxon>
        <taxon>Diversisporaceae</taxon>
        <taxon>Diversispora</taxon>
    </lineage>
</organism>
<keyword evidence="4" id="KW-0442">Lipid degradation</keyword>
<dbReference type="EC" id="3.1.4.4" evidence="1"/>
<dbReference type="CDD" id="cd09141">
    <property type="entry name" value="PLDc_vPLD1_2_yPLD_like_2"/>
    <property type="match status" value="1"/>
</dbReference>
<proteinExistence type="predicted"/>
<name>A0A9N8VAB8_9GLOM</name>
<dbReference type="PANTHER" id="PTHR18896:SF186">
    <property type="entry name" value="PHOSPHOLIPASE D"/>
    <property type="match status" value="1"/>
</dbReference>
<dbReference type="GO" id="GO:0004630">
    <property type="term" value="F:phospholipase D activity"/>
    <property type="evidence" value="ECO:0007669"/>
    <property type="project" value="UniProtKB-EC"/>
</dbReference>
<dbReference type="Gene3D" id="3.30.870.10">
    <property type="entry name" value="Endonuclease Chain A"/>
    <property type="match status" value="2"/>
</dbReference>
<comment type="caution">
    <text evidence="7">The sequence shown here is derived from an EMBL/GenBank/DDBJ whole genome shotgun (WGS) entry which is preliminary data.</text>
</comment>
<keyword evidence="3" id="KW-0378">Hydrolase</keyword>
<dbReference type="AlphaFoldDB" id="A0A9N8VAB8"/>
<dbReference type="SMART" id="SM00155">
    <property type="entry name" value="PLDc"/>
    <property type="match status" value="2"/>
</dbReference>
<feature type="domain" description="PLD phosphodiesterase" evidence="6">
    <location>
        <begin position="143"/>
        <end position="170"/>
    </location>
</feature>
<dbReference type="PIRSF" id="PIRSF009376">
    <property type="entry name" value="Phospholipase_D_euk"/>
    <property type="match status" value="1"/>
</dbReference>
<dbReference type="Proteomes" id="UP000789706">
    <property type="component" value="Unassembled WGS sequence"/>
</dbReference>
<keyword evidence="2" id="KW-0677">Repeat</keyword>
<dbReference type="InterPro" id="IPR015679">
    <property type="entry name" value="PLipase_D_fam"/>
</dbReference>
<protein>
    <recommendedName>
        <fullName evidence="1">phospholipase D</fullName>
        <ecNumber evidence="1">3.1.4.4</ecNumber>
    </recommendedName>
</protein>
<reference evidence="7" key="1">
    <citation type="submission" date="2021-06" db="EMBL/GenBank/DDBJ databases">
        <authorList>
            <person name="Kallberg Y."/>
            <person name="Tangrot J."/>
            <person name="Rosling A."/>
        </authorList>
    </citation>
    <scope>NUCLEOTIDE SEQUENCE</scope>
    <source>
        <strain evidence="7">AZ414A</strain>
    </source>
</reference>
<dbReference type="GO" id="GO:0006654">
    <property type="term" value="P:phosphatidic acid biosynthetic process"/>
    <property type="evidence" value="ECO:0007669"/>
    <property type="project" value="InterPro"/>
</dbReference>
<dbReference type="CDD" id="cd09138">
    <property type="entry name" value="PLDc_vPLD1_2_yPLD_like_1"/>
    <property type="match status" value="1"/>
</dbReference>
<dbReference type="GO" id="GO:0035556">
    <property type="term" value="P:intracellular signal transduction"/>
    <property type="evidence" value="ECO:0007669"/>
    <property type="project" value="InterPro"/>
</dbReference>
<evidence type="ECO:0000256" key="5">
    <source>
        <dbReference type="ARBA" id="ARBA00023098"/>
    </source>
</evidence>
<dbReference type="InterPro" id="IPR001736">
    <property type="entry name" value="PLipase_D/transphosphatidylase"/>
</dbReference>
<feature type="domain" description="PLD phosphodiesterase" evidence="6">
    <location>
        <begin position="508"/>
        <end position="528"/>
    </location>
</feature>
<dbReference type="SUPFAM" id="SSF56024">
    <property type="entry name" value="Phospholipase D/nuclease"/>
    <property type="match status" value="2"/>
</dbReference>
<evidence type="ECO:0000259" key="6">
    <source>
        <dbReference type="PROSITE" id="PS50035"/>
    </source>
</evidence>
<evidence type="ECO:0000313" key="8">
    <source>
        <dbReference type="Proteomes" id="UP000789706"/>
    </source>
</evidence>
<evidence type="ECO:0000256" key="3">
    <source>
        <dbReference type="ARBA" id="ARBA00022801"/>
    </source>
</evidence>
<gene>
    <name evidence="7" type="ORF">DEBURN_LOCUS1599</name>
</gene>
<accession>A0A9N8VAB8</accession>
<dbReference type="EMBL" id="CAJVPK010000074">
    <property type="protein sequence ID" value="CAG8443136.1"/>
    <property type="molecule type" value="Genomic_DNA"/>
</dbReference>
<evidence type="ECO:0000256" key="4">
    <source>
        <dbReference type="ARBA" id="ARBA00022963"/>
    </source>
</evidence>
<evidence type="ECO:0000313" key="7">
    <source>
        <dbReference type="EMBL" id="CAG8443136.1"/>
    </source>
</evidence>
<keyword evidence="5" id="KW-0443">Lipid metabolism</keyword>
<feature type="non-terminal residue" evidence="7">
    <location>
        <position position="1"/>
    </location>
</feature>
<dbReference type="OrthoDB" id="14911at2759"/>
<evidence type="ECO:0000256" key="1">
    <source>
        <dbReference type="ARBA" id="ARBA00012027"/>
    </source>
</evidence>
<evidence type="ECO:0000256" key="2">
    <source>
        <dbReference type="ARBA" id="ARBA00022737"/>
    </source>
</evidence>
<sequence>MNFIRDIFSENATPVTNVETPNPRGSFSPVREGIYVKWYVDGKNYFHAVSEALLAAQHEIYIEDWWLSPELYLRRPPSKNERFRLDRILKEKAEQNVKIYVVLYKEVPQVLTLNSEHSQTHLEALHENIHVLRHPDHGIDGTLFWAHHEKMIVIDRHLAFIGGLDLCFGRYDTGKHQVSDYSETSHKISVWPGQDYSNPRIKDFVDVKNWSSALIDKKMTARMPWHDVSIGLIGKAARDVGRHFIQRWNFIKKHKAENKLKYPVLIPKSEAQWERENCEDMKSFTYSGKSLQIHPSRGPCNVQILRSSASWSLGLAETEHSIKNAYIETITNAKHFIYIENQFFITATKESDDYPIKNLIGKAIVERVIKAYKNKENFRLFVLMPLLPAFPAELETSGAATLRLIIHYQYNSICRGGHSIIEKIKEAICESSGIGKHEEEKLDAIVEKYISFYGLRSHDRIDYLSVDNALGKLMEESNAPNLMEAADSDPALATTIMNLDPSGTFVTEELYIHTKLLIADDRIVIIGSGFNGDHDSEIAAIIEDREFIDSSFPGGKVKHLGIEFESDHESGTHPPPIGITGPYYHCENDKFVENPVSDQFFELWTNTAKTNTEIYSEIFACVPDDKVTDWDEYKNFVPDHAKIPIGHICESARGNLSATEAKLKGIKARVIEPHSNAVLCVREHHVIQWDASSNPKITDIISANLYKGFGSDVQLIQTIPINRKASIGCSEPFIVPDTSR</sequence>
<dbReference type="Pfam" id="PF00614">
    <property type="entry name" value="PLDc"/>
    <property type="match status" value="1"/>
</dbReference>
<dbReference type="InterPro" id="IPR016555">
    <property type="entry name" value="PLipase_D_euk"/>
</dbReference>